<sequence length="25" mass="2753">MPGGRRSREVDERLRAGWAGAIAIQ</sequence>
<gene>
    <name evidence="1" type="ORF">LCGC14_2624660</name>
</gene>
<protein>
    <submittedName>
        <fullName evidence="1">Uncharacterized protein</fullName>
    </submittedName>
</protein>
<proteinExistence type="predicted"/>
<dbReference type="EMBL" id="LAZR01044868">
    <property type="protein sequence ID" value="KKL03585.1"/>
    <property type="molecule type" value="Genomic_DNA"/>
</dbReference>
<dbReference type="AlphaFoldDB" id="A0A0F9A245"/>
<feature type="non-terminal residue" evidence="1">
    <location>
        <position position="25"/>
    </location>
</feature>
<evidence type="ECO:0000313" key="1">
    <source>
        <dbReference type="EMBL" id="KKL03585.1"/>
    </source>
</evidence>
<comment type="caution">
    <text evidence="1">The sequence shown here is derived from an EMBL/GenBank/DDBJ whole genome shotgun (WGS) entry which is preliminary data.</text>
</comment>
<name>A0A0F9A245_9ZZZZ</name>
<accession>A0A0F9A245</accession>
<organism evidence="1">
    <name type="scientific">marine sediment metagenome</name>
    <dbReference type="NCBI Taxonomy" id="412755"/>
    <lineage>
        <taxon>unclassified sequences</taxon>
        <taxon>metagenomes</taxon>
        <taxon>ecological metagenomes</taxon>
    </lineage>
</organism>
<reference evidence="1" key="1">
    <citation type="journal article" date="2015" name="Nature">
        <title>Complex archaea that bridge the gap between prokaryotes and eukaryotes.</title>
        <authorList>
            <person name="Spang A."/>
            <person name="Saw J.H."/>
            <person name="Jorgensen S.L."/>
            <person name="Zaremba-Niedzwiedzka K."/>
            <person name="Martijn J."/>
            <person name="Lind A.E."/>
            <person name="van Eijk R."/>
            <person name="Schleper C."/>
            <person name="Guy L."/>
            <person name="Ettema T.J."/>
        </authorList>
    </citation>
    <scope>NUCLEOTIDE SEQUENCE</scope>
</reference>